<dbReference type="InterPro" id="IPR001128">
    <property type="entry name" value="Cyt_P450"/>
</dbReference>
<comment type="cofactor">
    <cofactor evidence="1 8">
        <name>heme</name>
        <dbReference type="ChEBI" id="CHEBI:30413"/>
    </cofactor>
</comment>
<dbReference type="Gene3D" id="1.10.630.10">
    <property type="entry name" value="Cytochrome P450"/>
    <property type="match status" value="1"/>
</dbReference>
<dbReference type="STRING" id="59895.A0A118JRM4"/>
<keyword evidence="4 8" id="KW-0479">Metal-binding</keyword>
<keyword evidence="6 8" id="KW-0408">Iron</keyword>
<evidence type="ECO:0000313" key="11">
    <source>
        <dbReference type="EMBL" id="KVH87402.1"/>
    </source>
</evidence>
<evidence type="ECO:0000256" key="2">
    <source>
        <dbReference type="ARBA" id="ARBA00010617"/>
    </source>
</evidence>
<dbReference type="PANTHER" id="PTHR47950">
    <property type="entry name" value="CYTOCHROME P450, FAMILY 76, SUBFAMILY C, POLYPEPTIDE 5-RELATED"/>
    <property type="match status" value="1"/>
</dbReference>
<reference evidence="11 12" key="1">
    <citation type="journal article" date="2016" name="Sci. Rep.">
        <title>The genome sequence of the outbreeding globe artichoke constructed de novo incorporating a phase-aware low-pass sequencing strategy of F1 progeny.</title>
        <authorList>
            <person name="Scaglione D."/>
            <person name="Reyes-Chin-Wo S."/>
            <person name="Acquadro A."/>
            <person name="Froenicke L."/>
            <person name="Portis E."/>
            <person name="Beitel C."/>
            <person name="Tirone M."/>
            <person name="Mauro R."/>
            <person name="Lo Monaco A."/>
            <person name="Mauromicale G."/>
            <person name="Faccioli P."/>
            <person name="Cattivelli L."/>
            <person name="Rieseberg L."/>
            <person name="Michelmore R."/>
            <person name="Lanteri S."/>
        </authorList>
    </citation>
    <scope>NUCLEOTIDE SEQUENCE [LARGE SCALE GENOMIC DNA]</scope>
    <source>
        <strain evidence="11">2C</strain>
    </source>
</reference>
<evidence type="ECO:0000256" key="1">
    <source>
        <dbReference type="ARBA" id="ARBA00001971"/>
    </source>
</evidence>
<feature type="binding site" description="axial binding residue" evidence="8">
    <location>
        <position position="440"/>
    </location>
    <ligand>
        <name>heme</name>
        <dbReference type="ChEBI" id="CHEBI:30413"/>
    </ligand>
    <ligandPart>
        <name>Fe</name>
        <dbReference type="ChEBI" id="CHEBI:18248"/>
    </ligandPart>
</feature>
<evidence type="ECO:0000313" key="12">
    <source>
        <dbReference type="Proteomes" id="UP000243975"/>
    </source>
</evidence>
<keyword evidence="10" id="KW-0812">Transmembrane</keyword>
<keyword evidence="10" id="KW-0472">Membrane</keyword>
<name>A0A118JRM4_CYNCS</name>
<keyword evidence="12" id="KW-1185">Reference proteome</keyword>
<dbReference type="GO" id="GO:0004497">
    <property type="term" value="F:monooxygenase activity"/>
    <property type="evidence" value="ECO:0007669"/>
    <property type="project" value="UniProtKB-KW"/>
</dbReference>
<dbReference type="InterPro" id="IPR002401">
    <property type="entry name" value="Cyt_P450_E_grp-I"/>
</dbReference>
<keyword evidence="5 9" id="KW-0560">Oxidoreductase</keyword>
<evidence type="ECO:0000256" key="10">
    <source>
        <dbReference type="SAM" id="Phobius"/>
    </source>
</evidence>
<accession>A0A118JRM4</accession>
<dbReference type="OMA" id="SITSYWP"/>
<protein>
    <submittedName>
        <fullName evidence="11">Cytochrome P450</fullName>
    </submittedName>
</protein>
<evidence type="ECO:0000256" key="3">
    <source>
        <dbReference type="ARBA" id="ARBA00022617"/>
    </source>
</evidence>
<proteinExistence type="inferred from homology"/>
<comment type="similarity">
    <text evidence="2 9">Belongs to the cytochrome P450 family.</text>
</comment>
<dbReference type="InterPro" id="IPR036396">
    <property type="entry name" value="Cyt_P450_sf"/>
</dbReference>
<keyword evidence="7 9" id="KW-0503">Monooxygenase</keyword>
<comment type="caution">
    <text evidence="11">The sequence shown here is derived from an EMBL/GenBank/DDBJ whole genome shotgun (WGS) entry which is preliminary data.</text>
</comment>
<dbReference type="FunFam" id="1.10.630.10:FF:000126">
    <property type="entry name" value="Predicted protein"/>
    <property type="match status" value="1"/>
</dbReference>
<evidence type="ECO:0000256" key="7">
    <source>
        <dbReference type="ARBA" id="ARBA00023033"/>
    </source>
</evidence>
<dbReference type="Proteomes" id="UP000243975">
    <property type="component" value="Unassembled WGS sequence"/>
</dbReference>
<dbReference type="PANTHER" id="PTHR47950:SF49">
    <property type="entry name" value="CYTOCHROME P450"/>
    <property type="match status" value="1"/>
</dbReference>
<dbReference type="EMBL" id="LEKV01006267">
    <property type="protein sequence ID" value="KVH87402.1"/>
    <property type="molecule type" value="Genomic_DNA"/>
</dbReference>
<organism evidence="11 12">
    <name type="scientific">Cynara cardunculus var. scolymus</name>
    <name type="common">Globe artichoke</name>
    <name type="synonym">Cynara scolymus</name>
    <dbReference type="NCBI Taxonomy" id="59895"/>
    <lineage>
        <taxon>Eukaryota</taxon>
        <taxon>Viridiplantae</taxon>
        <taxon>Streptophyta</taxon>
        <taxon>Embryophyta</taxon>
        <taxon>Tracheophyta</taxon>
        <taxon>Spermatophyta</taxon>
        <taxon>Magnoliopsida</taxon>
        <taxon>eudicotyledons</taxon>
        <taxon>Gunneridae</taxon>
        <taxon>Pentapetalae</taxon>
        <taxon>asterids</taxon>
        <taxon>campanulids</taxon>
        <taxon>Asterales</taxon>
        <taxon>Asteraceae</taxon>
        <taxon>Carduoideae</taxon>
        <taxon>Cardueae</taxon>
        <taxon>Carduinae</taxon>
        <taxon>Cynara</taxon>
    </lineage>
</organism>
<dbReference type="Gramene" id="KVH87402">
    <property type="protein sequence ID" value="KVH87402"/>
    <property type="gene ID" value="Ccrd_025365"/>
</dbReference>
<dbReference type="PRINTS" id="PR00385">
    <property type="entry name" value="P450"/>
</dbReference>
<feature type="transmembrane region" description="Helical" evidence="10">
    <location>
        <begin position="12"/>
        <end position="35"/>
    </location>
</feature>
<keyword evidence="3 8" id="KW-0349">Heme</keyword>
<evidence type="ECO:0000256" key="6">
    <source>
        <dbReference type="ARBA" id="ARBA00023004"/>
    </source>
</evidence>
<evidence type="ECO:0000256" key="5">
    <source>
        <dbReference type="ARBA" id="ARBA00023002"/>
    </source>
</evidence>
<dbReference type="SUPFAM" id="SSF48264">
    <property type="entry name" value="Cytochrome P450"/>
    <property type="match status" value="1"/>
</dbReference>
<dbReference type="GO" id="GO:0016705">
    <property type="term" value="F:oxidoreductase activity, acting on paired donors, with incorporation or reduction of molecular oxygen"/>
    <property type="evidence" value="ECO:0007669"/>
    <property type="project" value="InterPro"/>
</dbReference>
<dbReference type="InterPro" id="IPR017972">
    <property type="entry name" value="Cyt_P450_CS"/>
</dbReference>
<evidence type="ECO:0000256" key="8">
    <source>
        <dbReference type="PIRSR" id="PIRSR602401-1"/>
    </source>
</evidence>
<dbReference type="Pfam" id="PF00067">
    <property type="entry name" value="p450"/>
    <property type="match status" value="1"/>
</dbReference>
<dbReference type="AlphaFoldDB" id="A0A118JRM4"/>
<sequence>MNKVIHTKMDHTTFLMSFSLFLMSSFVLFTIRTYLKSEKGLPPGPRPWPIIGNLHQVGKNPHVSTAILAEKHGSLISLRLGTQLLVVASSPEAATGILKTQDRFLSSRFIPNAFQSYLLPFALIWSADCDENWKSLRTLCKTHMFSTKALESQSSLRERKLGEMLDFLCSKKDEVVNIEEVVFTTMFNTLSNILFGKDFLDLRDRDGSASGLKEKLFKILANGLAPNVSDFFPMLDRWDLQGIKKEQLKHMKEIFSSWEDIINDRRLMVVVKEEEQCFLDQLLENGFSNDQINILALELFTASTDTTTSTIEWAMAELIKNKKAMFKLQEEIRNEIHSDTIFECELSKLSYLNACVKETLRLHPPTPFLLPHRAIQTCEVMNYTIPRGSQVLVNIWAIGRNPKYWEDPLSFKPERFLNSKLDFKGQDFEFLPFGAGRRMCPGLFMGINGVQSVLTYLILRFDWILPNDEDPLKIDMNEKFGVTLQKEKPLQLSFKHLK</sequence>
<dbReference type="PROSITE" id="PS00086">
    <property type="entry name" value="CYTOCHROME_P450"/>
    <property type="match status" value="1"/>
</dbReference>
<evidence type="ECO:0000256" key="9">
    <source>
        <dbReference type="RuleBase" id="RU000461"/>
    </source>
</evidence>
<evidence type="ECO:0000256" key="4">
    <source>
        <dbReference type="ARBA" id="ARBA00022723"/>
    </source>
</evidence>
<gene>
    <name evidence="11" type="ORF">Ccrd_025365</name>
</gene>
<dbReference type="PRINTS" id="PR00463">
    <property type="entry name" value="EP450I"/>
</dbReference>
<dbReference type="GO" id="GO:0020037">
    <property type="term" value="F:heme binding"/>
    <property type="evidence" value="ECO:0007669"/>
    <property type="project" value="InterPro"/>
</dbReference>
<dbReference type="GO" id="GO:0005506">
    <property type="term" value="F:iron ion binding"/>
    <property type="evidence" value="ECO:0007669"/>
    <property type="project" value="InterPro"/>
</dbReference>
<keyword evidence="10" id="KW-1133">Transmembrane helix</keyword>